<feature type="transmembrane region" description="Helical" evidence="2">
    <location>
        <begin position="94"/>
        <end position="120"/>
    </location>
</feature>
<name>A0A1Y2EYB2_9BASI</name>
<feature type="transmembrane region" description="Helical" evidence="2">
    <location>
        <begin position="290"/>
        <end position="311"/>
    </location>
</feature>
<sequence>MAHPPRVPHHWTPLSRNTPFSDKLTQWEPREQLYHDEARNVRMRWSSRAHRKGIPAKPDEEEAKKQEEKGLPSHERWSVRHTKVRWWGCDWGDISWWIAALFTFGSVWWCINGILAFCYFSQTSPSFTNTEAATAFLGGTTFLAGGYLGWVESLNPARDADFAWEVEEETKTLIEPKRPDRSLGANRKHFGSHHPLRTPTSSPPTSSSHLRSPSTSRPPSPTVTSHSEPPKWRWYGYERSLGYVANSIQLFGATAFEISVLCGLPGVLPASGSEGGPEQAGRSEGLWVGLYWGMQVLGAPCFAIAGAMFCYEVQKKWWLPRPLKIGWQIGFWNIWGGMGFLFSGIFGIWRQTSLSNPELYQKWGTTFSTFLGSWFFLIGSYIQLWETLNKRSDV</sequence>
<feature type="compositionally biased region" description="Basic residues" evidence="1">
    <location>
        <begin position="186"/>
        <end position="196"/>
    </location>
</feature>
<organism evidence="3 4">
    <name type="scientific">Leucosporidium creatinivorum</name>
    <dbReference type="NCBI Taxonomy" id="106004"/>
    <lineage>
        <taxon>Eukaryota</taxon>
        <taxon>Fungi</taxon>
        <taxon>Dikarya</taxon>
        <taxon>Basidiomycota</taxon>
        <taxon>Pucciniomycotina</taxon>
        <taxon>Microbotryomycetes</taxon>
        <taxon>Leucosporidiales</taxon>
        <taxon>Leucosporidium</taxon>
    </lineage>
</organism>
<dbReference type="InParanoid" id="A0A1Y2EYB2"/>
<feature type="compositionally biased region" description="Basic and acidic residues" evidence="1">
    <location>
        <begin position="62"/>
        <end position="74"/>
    </location>
</feature>
<gene>
    <name evidence="3" type="ORF">BCR35DRAFT_332816</name>
</gene>
<accession>A0A1Y2EYB2</accession>
<protein>
    <recommendedName>
        <fullName evidence="5">Integral membrane protein</fullName>
    </recommendedName>
</protein>
<keyword evidence="2" id="KW-0472">Membrane</keyword>
<dbReference type="OrthoDB" id="2603at2759"/>
<feature type="transmembrane region" description="Helical" evidence="2">
    <location>
        <begin position="332"/>
        <end position="351"/>
    </location>
</feature>
<proteinExistence type="predicted"/>
<evidence type="ECO:0000313" key="3">
    <source>
        <dbReference type="EMBL" id="ORY76560.1"/>
    </source>
</evidence>
<dbReference type="STRING" id="106004.A0A1Y2EYB2"/>
<feature type="region of interest" description="Disordered" evidence="1">
    <location>
        <begin position="1"/>
        <end position="22"/>
    </location>
</feature>
<evidence type="ECO:0000256" key="1">
    <source>
        <dbReference type="SAM" id="MobiDB-lite"/>
    </source>
</evidence>
<comment type="caution">
    <text evidence="3">The sequence shown here is derived from an EMBL/GenBank/DDBJ whole genome shotgun (WGS) entry which is preliminary data.</text>
</comment>
<evidence type="ECO:0008006" key="5">
    <source>
        <dbReference type="Google" id="ProtNLM"/>
    </source>
</evidence>
<keyword evidence="2" id="KW-1133">Transmembrane helix</keyword>
<dbReference type="AlphaFoldDB" id="A0A1Y2EYB2"/>
<dbReference type="EMBL" id="MCGR01000034">
    <property type="protein sequence ID" value="ORY76560.1"/>
    <property type="molecule type" value="Genomic_DNA"/>
</dbReference>
<keyword evidence="4" id="KW-1185">Reference proteome</keyword>
<feature type="transmembrane region" description="Helical" evidence="2">
    <location>
        <begin position="132"/>
        <end position="150"/>
    </location>
</feature>
<feature type="region of interest" description="Disordered" evidence="1">
    <location>
        <begin position="175"/>
        <end position="228"/>
    </location>
</feature>
<feature type="region of interest" description="Disordered" evidence="1">
    <location>
        <begin position="47"/>
        <end position="74"/>
    </location>
</feature>
<evidence type="ECO:0000256" key="2">
    <source>
        <dbReference type="SAM" id="Phobius"/>
    </source>
</evidence>
<evidence type="ECO:0000313" key="4">
    <source>
        <dbReference type="Proteomes" id="UP000193467"/>
    </source>
</evidence>
<feature type="transmembrane region" description="Helical" evidence="2">
    <location>
        <begin position="363"/>
        <end position="382"/>
    </location>
</feature>
<keyword evidence="2" id="KW-0812">Transmembrane</keyword>
<dbReference type="Proteomes" id="UP000193467">
    <property type="component" value="Unassembled WGS sequence"/>
</dbReference>
<feature type="compositionally biased region" description="Low complexity" evidence="1">
    <location>
        <begin position="197"/>
        <end position="215"/>
    </location>
</feature>
<reference evidence="3 4" key="1">
    <citation type="submission" date="2016-07" db="EMBL/GenBank/DDBJ databases">
        <title>Pervasive Adenine N6-methylation of Active Genes in Fungi.</title>
        <authorList>
            <consortium name="DOE Joint Genome Institute"/>
            <person name="Mondo S.J."/>
            <person name="Dannebaum R.O."/>
            <person name="Kuo R.C."/>
            <person name="Labutti K."/>
            <person name="Haridas S."/>
            <person name="Kuo A."/>
            <person name="Salamov A."/>
            <person name="Ahrendt S.R."/>
            <person name="Lipzen A."/>
            <person name="Sullivan W."/>
            <person name="Andreopoulos W.B."/>
            <person name="Clum A."/>
            <person name="Lindquist E."/>
            <person name="Daum C."/>
            <person name="Ramamoorthy G.K."/>
            <person name="Gryganskyi A."/>
            <person name="Culley D."/>
            <person name="Magnuson J.K."/>
            <person name="James T.Y."/>
            <person name="O'Malley M.A."/>
            <person name="Stajich J.E."/>
            <person name="Spatafora J.W."/>
            <person name="Visel A."/>
            <person name="Grigoriev I.V."/>
        </authorList>
    </citation>
    <scope>NUCLEOTIDE SEQUENCE [LARGE SCALE GENOMIC DNA]</scope>
    <source>
        <strain evidence="3 4">62-1032</strain>
    </source>
</reference>